<dbReference type="KEGG" id="vg:921922"/>
<gene>
    <name evidence="1" type="primary">CUN043</name>
</gene>
<accession>Q77GU7</accession>
<dbReference type="Proteomes" id="UP000006635">
    <property type="component" value="Segment"/>
</dbReference>
<dbReference type="GeneID" id="921922"/>
<organismHost>
    <name type="scientific">Culex nigripalpus</name>
    <dbReference type="NCBI Taxonomy" id="42429"/>
</organismHost>
<protein>
    <submittedName>
        <fullName evidence="1">Uncharacterized protein</fullName>
    </submittedName>
</protein>
<evidence type="ECO:0000313" key="2">
    <source>
        <dbReference type="Proteomes" id="UP000006635"/>
    </source>
</evidence>
<keyword evidence="2" id="KW-1185">Reference proteome</keyword>
<proteinExistence type="predicted"/>
<sequence>MPLVHIEQRGLSCYVAGFEANVEPDLYQCIVDCKPHLMRYIALNHPEFFAQLRPIDGHNLYSSTSGDYIDLWLELLNEAAMKSGLDEEGGLGSC</sequence>
<dbReference type="RefSeq" id="NP_203347.1">
    <property type="nucleotide sequence ID" value="NC_003084.1"/>
</dbReference>
<name>Q77GU7_NPVCO</name>
<evidence type="ECO:0000313" key="1">
    <source>
        <dbReference type="EMBL" id="AAK94121.1"/>
    </source>
</evidence>
<dbReference type="EMBL" id="AF403738">
    <property type="protein sequence ID" value="AAK94121.1"/>
    <property type="molecule type" value="Genomic_DNA"/>
</dbReference>
<reference evidence="1 2" key="1">
    <citation type="journal article" date="2001" name="J. Virol.">
        <title>Genome sequence of a baculovirus pathogenic for Culex nigripalpus.</title>
        <authorList>
            <person name="Afonso C.L."/>
            <person name="Tulman E.R."/>
            <person name="Lu Z."/>
            <person name="Balinsky C.A."/>
            <person name="Moser B.A."/>
            <person name="Becnel J.J."/>
            <person name="Rock D.L."/>
            <person name="Kutish G.F."/>
        </authorList>
    </citation>
    <scope>NUCLEOTIDE SEQUENCE [LARGE SCALE GENOMIC DNA]</scope>
    <source>
        <strain evidence="2">Isolate Florida/1997</strain>
    </source>
</reference>
<organism evidence="1 2">
    <name type="scientific">Culex nigripalpus nucleopolyhedrovirus (isolate Florida/1997)</name>
    <name type="common">CuniNPV</name>
    <dbReference type="NCBI Taxonomy" id="645993"/>
    <lineage>
        <taxon>Viruses</taxon>
        <taxon>Viruses incertae sedis</taxon>
        <taxon>Naldaviricetes</taxon>
        <taxon>Lefavirales</taxon>
        <taxon>Baculoviridae</taxon>
        <taxon>Deltabaculovirus</taxon>
    </lineage>
</organism>